<protein>
    <submittedName>
        <fullName evidence="2">DUF3253 domain-containing protein</fullName>
    </submittedName>
</protein>
<proteinExistence type="predicted"/>
<organism evidence="2 3">
    <name type="scientific">Leptolyngbya subtilissima DQ-A4</name>
    <dbReference type="NCBI Taxonomy" id="2933933"/>
    <lineage>
        <taxon>Bacteria</taxon>
        <taxon>Bacillati</taxon>
        <taxon>Cyanobacteriota</taxon>
        <taxon>Cyanophyceae</taxon>
        <taxon>Leptolyngbyales</taxon>
        <taxon>Leptolyngbyaceae</taxon>
        <taxon>Leptolyngbya group</taxon>
        <taxon>Leptolyngbya</taxon>
    </lineage>
</organism>
<dbReference type="InterPro" id="IPR021660">
    <property type="entry name" value="DUF3253"/>
</dbReference>
<sequence>MTVSADLRATLLGLLAQRGPSKTICPSEVARALSHEDWRELMPAVREVGVELAAEGEIVVRQRGQVVDPKTARGPIRYGQAKRAAGDRRDEGIVSQSDG</sequence>
<gene>
    <name evidence="2" type="ORF">NC992_24150</name>
</gene>
<dbReference type="InterPro" id="IPR036390">
    <property type="entry name" value="WH_DNA-bd_sf"/>
</dbReference>
<name>A0ABV0KB43_9CYAN</name>
<evidence type="ECO:0000313" key="2">
    <source>
        <dbReference type="EMBL" id="MEP0949986.1"/>
    </source>
</evidence>
<dbReference type="SUPFAM" id="SSF46785">
    <property type="entry name" value="Winged helix' DNA-binding domain"/>
    <property type="match status" value="1"/>
</dbReference>
<evidence type="ECO:0000313" key="3">
    <source>
        <dbReference type="Proteomes" id="UP001482513"/>
    </source>
</evidence>
<dbReference type="Pfam" id="PF11625">
    <property type="entry name" value="DUF3253"/>
    <property type="match status" value="1"/>
</dbReference>
<reference evidence="2 3" key="1">
    <citation type="submission" date="2022-04" db="EMBL/GenBank/DDBJ databases">
        <title>Positive selection, recombination, and allopatry shape intraspecific diversity of widespread and dominant cyanobacteria.</title>
        <authorList>
            <person name="Wei J."/>
            <person name="Shu W."/>
            <person name="Hu C."/>
        </authorList>
    </citation>
    <scope>NUCLEOTIDE SEQUENCE [LARGE SCALE GENOMIC DNA]</scope>
    <source>
        <strain evidence="2 3">DQ-A4</strain>
    </source>
</reference>
<dbReference type="RefSeq" id="WP_190706743.1">
    <property type="nucleotide sequence ID" value="NZ_JAMPKX010000018.1"/>
</dbReference>
<dbReference type="Proteomes" id="UP001482513">
    <property type="component" value="Unassembled WGS sequence"/>
</dbReference>
<keyword evidence="3" id="KW-1185">Reference proteome</keyword>
<dbReference type="InterPro" id="IPR036388">
    <property type="entry name" value="WH-like_DNA-bd_sf"/>
</dbReference>
<evidence type="ECO:0000256" key="1">
    <source>
        <dbReference type="SAM" id="MobiDB-lite"/>
    </source>
</evidence>
<dbReference type="Gene3D" id="1.10.10.10">
    <property type="entry name" value="Winged helix-like DNA-binding domain superfamily/Winged helix DNA-binding domain"/>
    <property type="match status" value="1"/>
</dbReference>
<feature type="region of interest" description="Disordered" evidence="1">
    <location>
        <begin position="71"/>
        <end position="99"/>
    </location>
</feature>
<comment type="caution">
    <text evidence="2">The sequence shown here is derived from an EMBL/GenBank/DDBJ whole genome shotgun (WGS) entry which is preliminary data.</text>
</comment>
<accession>A0ABV0KB43</accession>
<dbReference type="EMBL" id="JAMPKX010000018">
    <property type="protein sequence ID" value="MEP0949986.1"/>
    <property type="molecule type" value="Genomic_DNA"/>
</dbReference>